<feature type="region of interest" description="Disordered" evidence="1">
    <location>
        <begin position="193"/>
        <end position="213"/>
    </location>
</feature>
<gene>
    <name evidence="2" type="ORF">NRB56_47860</name>
</gene>
<organism evidence="2 3">
    <name type="scientific">Nocardia aurantia</name>
    <dbReference type="NCBI Taxonomy" id="2585199"/>
    <lineage>
        <taxon>Bacteria</taxon>
        <taxon>Bacillati</taxon>
        <taxon>Actinomycetota</taxon>
        <taxon>Actinomycetes</taxon>
        <taxon>Mycobacteriales</taxon>
        <taxon>Nocardiaceae</taxon>
        <taxon>Nocardia</taxon>
    </lineage>
</organism>
<feature type="compositionally biased region" description="Basic and acidic residues" evidence="1">
    <location>
        <begin position="196"/>
        <end position="213"/>
    </location>
</feature>
<comment type="caution">
    <text evidence="2">The sequence shown here is derived from an EMBL/GenBank/DDBJ whole genome shotgun (WGS) entry which is preliminary data.</text>
</comment>
<protein>
    <recommendedName>
        <fullName evidence="4">Guanylate cyclase domain-containing protein</fullName>
    </recommendedName>
</protein>
<evidence type="ECO:0000256" key="1">
    <source>
        <dbReference type="SAM" id="MobiDB-lite"/>
    </source>
</evidence>
<dbReference type="AlphaFoldDB" id="A0A7K0DTX9"/>
<dbReference type="Proteomes" id="UP000431401">
    <property type="component" value="Unassembled WGS sequence"/>
</dbReference>
<sequence>MTETVYRTIVIVDVEGSSTRNNVQLGELRSALYRVLHDSLPSAEVVTPPRDGDRGDGVMLIFTLPVLDVLDGIIGDLFAAVRRYNNDVGPLDWMRVRVAVHEGYVGRDENGPFSDALTATFRMNDARTLKQTLKNAARADGALAVSDTVYQNVIRHGYRATVTPAEYRDALIATTEGSVRIWIRVPGYPNPPIPTDKSKTVVPVDDHTDRPKHARDDVNAYNLIVGDVRARTIIGRDNVGGQV</sequence>
<name>A0A7K0DTX9_9NOCA</name>
<accession>A0A7K0DTX9</accession>
<keyword evidence="3" id="KW-1185">Reference proteome</keyword>
<evidence type="ECO:0000313" key="2">
    <source>
        <dbReference type="EMBL" id="MQY29196.1"/>
    </source>
</evidence>
<dbReference type="OrthoDB" id="3482507at2"/>
<dbReference type="EMBL" id="WEGI01000010">
    <property type="protein sequence ID" value="MQY29196.1"/>
    <property type="molecule type" value="Genomic_DNA"/>
</dbReference>
<proteinExistence type="predicted"/>
<evidence type="ECO:0008006" key="4">
    <source>
        <dbReference type="Google" id="ProtNLM"/>
    </source>
</evidence>
<reference evidence="2 3" key="1">
    <citation type="submission" date="2019-10" db="EMBL/GenBank/DDBJ databases">
        <title>Nocardia macrotermitis sp. nov. and Nocardia aurantia sp. nov., isolated from the gut of fungus growing-termite Macrotermes natalensis.</title>
        <authorList>
            <person name="Benndorf R."/>
            <person name="Schwitalla J."/>
            <person name="Martin K."/>
            <person name="De Beer W."/>
            <person name="Kaster A.-K."/>
            <person name="Vollmers J."/>
            <person name="Poulsen M."/>
            <person name="Beemelmanns C."/>
        </authorList>
    </citation>
    <scope>NUCLEOTIDE SEQUENCE [LARGE SCALE GENOMIC DNA]</scope>
    <source>
        <strain evidence="2 3">RB56</strain>
    </source>
</reference>
<evidence type="ECO:0000313" key="3">
    <source>
        <dbReference type="Proteomes" id="UP000431401"/>
    </source>
</evidence>
<dbReference type="RefSeq" id="WP_153345753.1">
    <property type="nucleotide sequence ID" value="NZ_WEGI01000010.1"/>
</dbReference>